<keyword evidence="2" id="KW-0238">DNA-binding</keyword>
<dbReference type="Proteomes" id="UP000622580">
    <property type="component" value="Unassembled WGS sequence"/>
</dbReference>
<dbReference type="RefSeq" id="WP_215337542.1">
    <property type="nucleotide sequence ID" value="NZ_JAGSGD010000001.1"/>
</dbReference>
<evidence type="ECO:0000256" key="3">
    <source>
        <dbReference type="ARBA" id="ARBA00023163"/>
    </source>
</evidence>
<dbReference type="InterPro" id="IPR036390">
    <property type="entry name" value="WH_DNA-bd_sf"/>
</dbReference>
<protein>
    <submittedName>
        <fullName evidence="5">MarR family transcriptional regulator</fullName>
    </submittedName>
</protein>
<dbReference type="EMBL" id="CP068570">
    <property type="protein sequence ID" value="QQZ50528.1"/>
    <property type="molecule type" value="Genomic_DNA"/>
</dbReference>
<dbReference type="PANTHER" id="PTHR33164">
    <property type="entry name" value="TRANSCRIPTIONAL REGULATOR, MARR FAMILY"/>
    <property type="match status" value="1"/>
</dbReference>
<sequence>MSLAPPTVFVFFNEIAIIEHLSRTAFERVLPRGLSLAGFTVLNHLIRLDHGRRAPAQIASALQVTRGAITGTLKRLESQGLVSIAPDPTDGRGKGVSVTAAGCAARDAAIAALDPVFAELLGSIAETDLQQLLPTLQRVRQILDAARD</sequence>
<keyword evidence="3" id="KW-0804">Transcription</keyword>
<dbReference type="PRINTS" id="PR00598">
    <property type="entry name" value="HTHMARR"/>
</dbReference>
<feature type="domain" description="HTH marR-type" evidence="4">
    <location>
        <begin position="1"/>
        <end position="141"/>
    </location>
</feature>
<dbReference type="Pfam" id="PF12802">
    <property type="entry name" value="MarR_2"/>
    <property type="match status" value="1"/>
</dbReference>
<evidence type="ECO:0000259" key="4">
    <source>
        <dbReference type="PROSITE" id="PS50995"/>
    </source>
</evidence>
<dbReference type="Gene3D" id="1.10.10.10">
    <property type="entry name" value="Winged helix-like DNA-binding domain superfamily/Winged helix DNA-binding domain"/>
    <property type="match status" value="1"/>
</dbReference>
<keyword evidence="1" id="KW-0805">Transcription regulation</keyword>
<dbReference type="PANTHER" id="PTHR33164:SF43">
    <property type="entry name" value="HTH-TYPE TRANSCRIPTIONAL REPRESSOR YETL"/>
    <property type="match status" value="1"/>
</dbReference>
<dbReference type="PROSITE" id="PS01117">
    <property type="entry name" value="HTH_MARR_1"/>
    <property type="match status" value="1"/>
</dbReference>
<dbReference type="EMBL" id="JAGSGD010000001">
    <property type="protein sequence ID" value="MBR7617928.1"/>
    <property type="molecule type" value="Genomic_DNA"/>
</dbReference>
<dbReference type="AlphaFoldDB" id="A0A941HUS9"/>
<keyword evidence="7" id="KW-1185">Reference proteome</keyword>
<dbReference type="InterPro" id="IPR036388">
    <property type="entry name" value="WH-like_DNA-bd_sf"/>
</dbReference>
<dbReference type="PROSITE" id="PS50995">
    <property type="entry name" value="HTH_MARR_2"/>
    <property type="match status" value="1"/>
</dbReference>
<evidence type="ECO:0000313" key="7">
    <source>
        <dbReference type="Proteomes" id="UP000622580"/>
    </source>
</evidence>
<accession>A0A941HUS9</accession>
<name>A0A941HUS9_9CAUL</name>
<dbReference type="GO" id="GO:0006950">
    <property type="term" value="P:response to stress"/>
    <property type="evidence" value="ECO:0007669"/>
    <property type="project" value="TreeGrafter"/>
</dbReference>
<dbReference type="InterPro" id="IPR039422">
    <property type="entry name" value="MarR/SlyA-like"/>
</dbReference>
<evidence type="ECO:0000256" key="2">
    <source>
        <dbReference type="ARBA" id="ARBA00023125"/>
    </source>
</evidence>
<gene>
    <name evidence="5" type="ORF">JKL49_00885</name>
    <name evidence="6" type="ORF">JKL49_02940</name>
</gene>
<reference evidence="5" key="2">
    <citation type="submission" date="2021-04" db="EMBL/GenBank/DDBJ databases">
        <title>Draft genome assembly of strain Phenylobacterium sp. 20VBR1 using MiniION and Illumina platforms.</title>
        <authorList>
            <person name="Thomas F.A."/>
            <person name="Krishnan K.P."/>
            <person name="Sinha R.K."/>
        </authorList>
    </citation>
    <scope>NUCLEOTIDE SEQUENCE</scope>
    <source>
        <strain evidence="5">20VBR1</strain>
    </source>
</reference>
<dbReference type="InterPro" id="IPR023187">
    <property type="entry name" value="Tscrpt_reg_MarR-type_CS"/>
</dbReference>
<evidence type="ECO:0000313" key="6">
    <source>
        <dbReference type="EMBL" id="QQZ50528.1"/>
    </source>
</evidence>
<dbReference type="GO" id="GO:0003700">
    <property type="term" value="F:DNA-binding transcription factor activity"/>
    <property type="evidence" value="ECO:0007669"/>
    <property type="project" value="InterPro"/>
</dbReference>
<evidence type="ECO:0000256" key="1">
    <source>
        <dbReference type="ARBA" id="ARBA00023015"/>
    </source>
</evidence>
<organism evidence="5 7">
    <name type="scientific">Phenylobacterium glaciei</name>
    <dbReference type="NCBI Taxonomy" id="2803784"/>
    <lineage>
        <taxon>Bacteria</taxon>
        <taxon>Pseudomonadati</taxon>
        <taxon>Pseudomonadota</taxon>
        <taxon>Alphaproteobacteria</taxon>
        <taxon>Caulobacterales</taxon>
        <taxon>Caulobacteraceae</taxon>
        <taxon>Phenylobacterium</taxon>
    </lineage>
</organism>
<dbReference type="SMART" id="SM00347">
    <property type="entry name" value="HTH_MARR"/>
    <property type="match status" value="1"/>
</dbReference>
<dbReference type="GO" id="GO:0003677">
    <property type="term" value="F:DNA binding"/>
    <property type="evidence" value="ECO:0007669"/>
    <property type="project" value="UniProtKB-KW"/>
</dbReference>
<proteinExistence type="predicted"/>
<dbReference type="InterPro" id="IPR000835">
    <property type="entry name" value="HTH_MarR-typ"/>
</dbReference>
<evidence type="ECO:0000313" key="5">
    <source>
        <dbReference type="EMBL" id="MBR7617928.1"/>
    </source>
</evidence>
<dbReference type="SUPFAM" id="SSF46785">
    <property type="entry name" value="Winged helix' DNA-binding domain"/>
    <property type="match status" value="1"/>
</dbReference>
<reference evidence="6" key="1">
    <citation type="submission" date="2021-01" db="EMBL/GenBank/DDBJ databases">
        <title>Genome sequence of Phenylobacterium sp. 20VBR1 isolated from a valley glaceir, Ny-Alesund, Svalbard.</title>
        <authorList>
            <person name="Thomas F.A."/>
            <person name="Krishnan K.P."/>
            <person name="Sinha R.K."/>
        </authorList>
    </citation>
    <scope>NUCLEOTIDE SEQUENCE</scope>
    <source>
        <strain evidence="6">20VBR1</strain>
    </source>
</reference>